<dbReference type="InterPro" id="IPR010652">
    <property type="entry name" value="DUF1232"/>
</dbReference>
<proteinExistence type="predicted"/>
<comment type="subcellular location">
    <subcellularLocation>
        <location evidence="1">Endomembrane system</location>
        <topology evidence="1">Multi-pass membrane protein</topology>
    </subcellularLocation>
</comment>
<dbReference type="OrthoDB" id="9800034at2"/>
<keyword evidence="2" id="KW-0812">Transmembrane</keyword>
<dbReference type="GO" id="GO:0012505">
    <property type="term" value="C:endomembrane system"/>
    <property type="evidence" value="ECO:0007669"/>
    <property type="project" value="UniProtKB-SubCell"/>
</dbReference>
<keyword evidence="3" id="KW-1133">Transmembrane helix</keyword>
<dbReference type="RefSeq" id="WP_062587500.1">
    <property type="nucleotide sequence ID" value="NZ_LQZQ01000001.1"/>
</dbReference>
<keyword evidence="7" id="KW-1185">Reference proteome</keyword>
<evidence type="ECO:0000256" key="3">
    <source>
        <dbReference type="ARBA" id="ARBA00022989"/>
    </source>
</evidence>
<protein>
    <recommendedName>
        <fullName evidence="5">DUF1232 domain-containing protein</fullName>
    </recommendedName>
</protein>
<comment type="caution">
    <text evidence="6">The sequence shown here is derived from an EMBL/GenBank/DDBJ whole genome shotgun (WGS) entry which is preliminary data.</text>
</comment>
<evidence type="ECO:0000256" key="1">
    <source>
        <dbReference type="ARBA" id="ARBA00004127"/>
    </source>
</evidence>
<dbReference type="EMBL" id="LQZQ01000001">
    <property type="protein sequence ID" value="KYG81867.1"/>
    <property type="molecule type" value="Genomic_DNA"/>
</dbReference>
<name>A0A150XT01_ROSEK</name>
<evidence type="ECO:0000256" key="4">
    <source>
        <dbReference type="ARBA" id="ARBA00023136"/>
    </source>
</evidence>
<feature type="domain" description="DUF1232" evidence="5">
    <location>
        <begin position="82"/>
        <end position="118"/>
    </location>
</feature>
<evidence type="ECO:0000313" key="7">
    <source>
        <dbReference type="Proteomes" id="UP000075583"/>
    </source>
</evidence>
<accession>A0A150XT01</accession>
<evidence type="ECO:0000256" key="2">
    <source>
        <dbReference type="ARBA" id="ARBA00022692"/>
    </source>
</evidence>
<dbReference type="STRING" id="279360.MB14_00285"/>
<evidence type="ECO:0000313" key="6">
    <source>
        <dbReference type="EMBL" id="KYG81867.1"/>
    </source>
</evidence>
<dbReference type="Pfam" id="PF06803">
    <property type="entry name" value="DUF1232"/>
    <property type="match status" value="1"/>
</dbReference>
<keyword evidence="4" id="KW-0472">Membrane</keyword>
<organism evidence="6 7">
    <name type="scientific">Roseivirga ehrenbergii (strain DSM 102268 / JCM 13514 / KCTC 12282 / NCIMB 14502 / KMM 6017)</name>
    <dbReference type="NCBI Taxonomy" id="279360"/>
    <lineage>
        <taxon>Bacteria</taxon>
        <taxon>Pseudomonadati</taxon>
        <taxon>Bacteroidota</taxon>
        <taxon>Cytophagia</taxon>
        <taxon>Cytophagales</taxon>
        <taxon>Roseivirgaceae</taxon>
        <taxon>Roseivirga</taxon>
    </lineage>
</organism>
<evidence type="ECO:0000259" key="5">
    <source>
        <dbReference type="Pfam" id="PF06803"/>
    </source>
</evidence>
<sequence length="140" mass="16078">MSKEKDLNEREERFFDKMKAKAGKIVNDRVKLKELLADTQKKMEASSSDDSLKAKIVEFLSLIMRMISSYVKGVYTETPWQTILMFVAGLIYFVTPIDAIPDFIPVAGLIDDATVLVWLGKSFRNDVSRFKKWEESNDSE</sequence>
<gene>
    <name evidence="6" type="ORF">MB14_00285</name>
</gene>
<reference evidence="6" key="1">
    <citation type="submission" date="2016-01" db="EMBL/GenBank/DDBJ databases">
        <title>Genome sequencing of Roseivirga ehrenbergii KMM 6017.</title>
        <authorList>
            <person name="Selvaratnam C."/>
            <person name="Thevarajoo S."/>
            <person name="Goh K.M."/>
            <person name="Ee R."/>
            <person name="Chan K.-G."/>
            <person name="Chong C.S."/>
        </authorList>
    </citation>
    <scope>NUCLEOTIDE SEQUENCE [LARGE SCALE GENOMIC DNA]</scope>
    <source>
        <strain evidence="6">KMM 6017</strain>
    </source>
</reference>
<dbReference type="AlphaFoldDB" id="A0A150XT01"/>
<dbReference type="Proteomes" id="UP000075583">
    <property type="component" value="Unassembled WGS sequence"/>
</dbReference>